<evidence type="ECO:0000313" key="3">
    <source>
        <dbReference type="Proteomes" id="UP000490821"/>
    </source>
</evidence>
<dbReference type="AlphaFoldDB" id="A0A829ZB34"/>
<dbReference type="InterPro" id="IPR011010">
    <property type="entry name" value="DNA_brk_join_enz"/>
</dbReference>
<comment type="caution">
    <text evidence="2">The sequence shown here is derived from an EMBL/GenBank/DDBJ whole genome shotgun (WGS) entry which is preliminary data.</text>
</comment>
<keyword evidence="1" id="KW-0233">DNA recombination</keyword>
<dbReference type="Proteomes" id="UP000490821">
    <property type="component" value="Unassembled WGS sequence"/>
</dbReference>
<organism evidence="2 3">
    <name type="scientific">Thomasclavelia cocleata</name>
    <dbReference type="NCBI Taxonomy" id="69824"/>
    <lineage>
        <taxon>Bacteria</taxon>
        <taxon>Bacillati</taxon>
        <taxon>Bacillota</taxon>
        <taxon>Erysipelotrichia</taxon>
        <taxon>Erysipelotrichales</taxon>
        <taxon>Coprobacillaceae</taxon>
        <taxon>Thomasclavelia</taxon>
    </lineage>
</organism>
<evidence type="ECO:0000256" key="1">
    <source>
        <dbReference type="ARBA" id="ARBA00023172"/>
    </source>
</evidence>
<dbReference type="GO" id="GO:0003677">
    <property type="term" value="F:DNA binding"/>
    <property type="evidence" value="ECO:0007669"/>
    <property type="project" value="InterPro"/>
</dbReference>
<accession>A0A829ZB34</accession>
<sequence>MQFTGGAYSQDELDRLFQTTKGVPLELGIYLVAFFSLRCVEVAGIEWNAIDFESKTIRIGTTSNNYKYENYIYVDKLGIRIKPGYITHHFALALKKNNLRYIHFHD</sequence>
<dbReference type="RefSeq" id="WP_228762374.1">
    <property type="nucleotide sequence ID" value="NZ_BLMI01000149.1"/>
</dbReference>
<dbReference type="GO" id="GO:0015074">
    <property type="term" value="P:DNA integration"/>
    <property type="evidence" value="ECO:0007669"/>
    <property type="project" value="InterPro"/>
</dbReference>
<evidence type="ECO:0000313" key="2">
    <source>
        <dbReference type="EMBL" id="GFI41165.1"/>
    </source>
</evidence>
<dbReference type="EMBL" id="BLMI01000149">
    <property type="protein sequence ID" value="GFI41165.1"/>
    <property type="molecule type" value="Genomic_DNA"/>
</dbReference>
<dbReference type="GO" id="GO:0006310">
    <property type="term" value="P:DNA recombination"/>
    <property type="evidence" value="ECO:0007669"/>
    <property type="project" value="UniProtKB-KW"/>
</dbReference>
<evidence type="ECO:0008006" key="4">
    <source>
        <dbReference type="Google" id="ProtNLM"/>
    </source>
</evidence>
<name>A0A829ZB34_9FIRM</name>
<protein>
    <recommendedName>
        <fullName evidence="4">Phage integrase family protein</fullName>
    </recommendedName>
</protein>
<dbReference type="Gene3D" id="1.10.443.10">
    <property type="entry name" value="Intergrase catalytic core"/>
    <property type="match status" value="1"/>
</dbReference>
<dbReference type="InterPro" id="IPR013762">
    <property type="entry name" value="Integrase-like_cat_sf"/>
</dbReference>
<reference evidence="2 3" key="1">
    <citation type="journal article" date="2020" name="Microbiome">
        <title>Single-cell genomics of uncultured bacteria reveals dietary fiber responders in the mouse gut microbiota.</title>
        <authorList>
            <person name="Chijiiwa R."/>
            <person name="Hosokawa M."/>
            <person name="Kogawa M."/>
            <person name="Nishikawa Y."/>
            <person name="Ide K."/>
            <person name="Sakanashi C."/>
            <person name="Takahashi K."/>
            <person name="Takeyama H."/>
        </authorList>
    </citation>
    <scope>NUCLEOTIDE SEQUENCE [LARGE SCALE GENOMIC DNA]</scope>
    <source>
        <strain evidence="2">IMSAGC_017</strain>
    </source>
</reference>
<dbReference type="SUPFAM" id="SSF56349">
    <property type="entry name" value="DNA breaking-rejoining enzymes"/>
    <property type="match status" value="1"/>
</dbReference>
<gene>
    <name evidence="2" type="ORF">IMSAGC017_01208</name>
</gene>
<proteinExistence type="predicted"/>